<evidence type="ECO:0000256" key="1">
    <source>
        <dbReference type="ARBA" id="ARBA00003543"/>
    </source>
</evidence>
<dbReference type="GO" id="GO:0046933">
    <property type="term" value="F:proton-transporting ATP synthase activity, rotational mechanism"/>
    <property type="evidence" value="ECO:0007669"/>
    <property type="project" value="InterPro"/>
</dbReference>
<comment type="caution">
    <text evidence="11">The sequence shown here is derived from an EMBL/GenBank/DDBJ whole genome shotgun (WGS) entry which is preliminary data.</text>
</comment>
<dbReference type="InterPro" id="IPR020546">
    <property type="entry name" value="ATP_synth_F1_dsu/esu_N"/>
</dbReference>
<name>A0A1Y3YTL0_9BACE</name>
<evidence type="ECO:0000256" key="4">
    <source>
        <dbReference type="ARBA" id="ARBA00022448"/>
    </source>
</evidence>
<evidence type="ECO:0000256" key="9">
    <source>
        <dbReference type="RuleBase" id="RU003656"/>
    </source>
</evidence>
<evidence type="ECO:0000256" key="6">
    <source>
        <dbReference type="ARBA" id="ARBA00023136"/>
    </source>
</evidence>
<dbReference type="NCBIfam" id="TIGR01216">
    <property type="entry name" value="ATP_synt_epsi"/>
    <property type="match status" value="1"/>
</dbReference>
<dbReference type="RefSeq" id="WP_009121030.1">
    <property type="nucleotide sequence ID" value="NZ_CABIZW010000001.1"/>
</dbReference>
<dbReference type="EMBL" id="NFII01000006">
    <property type="protein sequence ID" value="OUO01184.1"/>
    <property type="molecule type" value="Genomic_DNA"/>
</dbReference>
<comment type="function">
    <text evidence="1">Produces ATP from ADP in the presence of a proton gradient across the membrane.</text>
</comment>
<dbReference type="EMBL" id="NFKE01000001">
    <property type="protein sequence ID" value="OUP36470.1"/>
    <property type="molecule type" value="Genomic_DNA"/>
</dbReference>
<dbReference type="InterPro" id="IPR036771">
    <property type="entry name" value="ATPsynth_dsu/esu_N"/>
</dbReference>
<dbReference type="GO" id="GO:0012505">
    <property type="term" value="C:endomembrane system"/>
    <property type="evidence" value="ECO:0007669"/>
    <property type="project" value="UniProtKB-SubCell"/>
</dbReference>
<dbReference type="GO" id="GO:0016787">
    <property type="term" value="F:hydrolase activity"/>
    <property type="evidence" value="ECO:0007669"/>
    <property type="project" value="UniProtKB-KW"/>
</dbReference>
<evidence type="ECO:0000313" key="14">
    <source>
        <dbReference type="EMBL" id="RGV51025.1"/>
    </source>
</evidence>
<dbReference type="Proteomes" id="UP000285159">
    <property type="component" value="Unassembled WGS sequence"/>
</dbReference>
<dbReference type="PANTHER" id="PTHR13822">
    <property type="entry name" value="ATP SYNTHASE DELTA/EPSILON CHAIN"/>
    <property type="match status" value="1"/>
</dbReference>
<evidence type="ECO:0000313" key="15">
    <source>
        <dbReference type="Proteomes" id="UP000195386"/>
    </source>
</evidence>
<comment type="similarity">
    <text evidence="3 9">Belongs to the ATPase epsilon chain family.</text>
</comment>
<reference evidence="15 16" key="1">
    <citation type="submission" date="2017-04" db="EMBL/GenBank/DDBJ databases">
        <title>Function of individual gut microbiota members based on whole genome sequencing of pure cultures obtained from chicken caecum.</title>
        <authorList>
            <person name="Medvecky M."/>
            <person name="Cejkova D."/>
            <person name="Polansky O."/>
            <person name="Karasova D."/>
            <person name="Kubasova T."/>
            <person name="Cizek A."/>
            <person name="Rychlik I."/>
        </authorList>
    </citation>
    <scope>NUCLEOTIDE SEQUENCE [LARGE SCALE GENOMIC DNA]</scope>
    <source>
        <strain evidence="16">An189</strain>
        <strain evidence="15">An43</strain>
    </source>
</reference>
<reference evidence="17 18" key="3">
    <citation type="submission" date="2018-08" db="EMBL/GenBank/DDBJ databases">
        <title>A genome reference for cultivated species of the human gut microbiota.</title>
        <authorList>
            <person name="Zou Y."/>
            <person name="Xue W."/>
            <person name="Luo G."/>
        </authorList>
    </citation>
    <scope>NUCLEOTIDE SEQUENCE [LARGE SCALE GENOMIC DNA]</scope>
    <source>
        <strain evidence="14 17">AF14-27</strain>
        <strain evidence="13 18">AF19-1AC</strain>
    </source>
</reference>
<dbReference type="Gene3D" id="2.60.15.10">
    <property type="entry name" value="F0F1 ATP synthase delta/epsilon subunit, N-terminal"/>
    <property type="match status" value="1"/>
</dbReference>
<dbReference type="AlphaFoldDB" id="A0A1Y3YTL0"/>
<gene>
    <name evidence="13" type="primary">atpC</name>
    <name evidence="12" type="ORF">B5F24_00845</name>
    <name evidence="11" type="ORF">B5F97_08390</name>
    <name evidence="14" type="ORF">DWW09_13845</name>
    <name evidence="13" type="ORF">DWX38_10435</name>
</gene>
<dbReference type="Proteomes" id="UP000195386">
    <property type="component" value="Unassembled WGS sequence"/>
</dbReference>
<reference evidence="11" key="2">
    <citation type="journal article" date="2018" name="BMC Genomics">
        <title>Whole genome sequencing and function prediction of 133 gut anaerobes isolated from chicken caecum in pure cultures.</title>
        <authorList>
            <person name="Medvecky M."/>
            <person name="Cejkova D."/>
            <person name="Polansky O."/>
            <person name="Karasova D."/>
            <person name="Kubasova T."/>
            <person name="Cizek A."/>
            <person name="Rychlik I."/>
        </authorList>
    </citation>
    <scope>NUCLEOTIDE SEQUENCE</scope>
    <source>
        <strain evidence="12">An189</strain>
        <strain evidence="11">An43</strain>
    </source>
</reference>
<evidence type="ECO:0000256" key="7">
    <source>
        <dbReference type="ARBA" id="ARBA00023196"/>
    </source>
</evidence>
<evidence type="ECO:0000313" key="13">
    <source>
        <dbReference type="EMBL" id="RGT32272.1"/>
    </source>
</evidence>
<dbReference type="InterPro" id="IPR001469">
    <property type="entry name" value="ATP_synth_F1_dsu/esu"/>
</dbReference>
<dbReference type="Proteomes" id="UP000284366">
    <property type="component" value="Unassembled WGS sequence"/>
</dbReference>
<dbReference type="PANTHER" id="PTHR13822:SF10">
    <property type="entry name" value="ATP SYNTHASE EPSILON CHAIN, CHLOROPLASTIC"/>
    <property type="match status" value="1"/>
</dbReference>
<dbReference type="Proteomes" id="UP000196587">
    <property type="component" value="Unassembled WGS sequence"/>
</dbReference>
<keyword evidence="13" id="KW-0378">Hydrolase</keyword>
<accession>A0A1Y3YTL0</accession>
<organism evidence="11 15">
    <name type="scientific">Bacteroides clarus</name>
    <dbReference type="NCBI Taxonomy" id="626929"/>
    <lineage>
        <taxon>Bacteria</taxon>
        <taxon>Pseudomonadati</taxon>
        <taxon>Bacteroidota</taxon>
        <taxon>Bacteroidia</taxon>
        <taxon>Bacteroidales</taxon>
        <taxon>Bacteroidaceae</taxon>
        <taxon>Bacteroides</taxon>
    </lineage>
</organism>
<dbReference type="CDD" id="cd12152">
    <property type="entry name" value="F1-ATPase_delta"/>
    <property type="match status" value="1"/>
</dbReference>
<dbReference type="SUPFAM" id="SSF51344">
    <property type="entry name" value="Epsilon subunit of F1F0-ATP synthase N-terminal domain"/>
    <property type="match status" value="1"/>
</dbReference>
<evidence type="ECO:0000256" key="2">
    <source>
        <dbReference type="ARBA" id="ARBA00004184"/>
    </source>
</evidence>
<comment type="subunit">
    <text evidence="9">F-type ATPases have 2 components, CF(1) - the catalytic core - and CF(0) - the membrane proton channel. CF(1) has five subunits: alpha(3), beta(3), gamma(1), delta(1), epsilon(1). CF(0) has three main subunits: a, b and c.</text>
</comment>
<keyword evidence="6" id="KW-0472">Membrane</keyword>
<evidence type="ECO:0000259" key="10">
    <source>
        <dbReference type="Pfam" id="PF02823"/>
    </source>
</evidence>
<keyword evidence="4 9" id="KW-0813">Transport</keyword>
<dbReference type="Pfam" id="PF02823">
    <property type="entry name" value="ATP-synt_DE_N"/>
    <property type="match status" value="1"/>
</dbReference>
<feature type="domain" description="ATP synthase F1 complex delta/epsilon subunit N-terminal" evidence="10">
    <location>
        <begin position="4"/>
        <end position="81"/>
    </location>
</feature>
<comment type="subcellular location">
    <subcellularLocation>
        <location evidence="2">Endomembrane system</location>
        <topology evidence="2">Peripheral membrane protein</topology>
    </subcellularLocation>
</comment>
<sequence>MKGLHLDIVSPDKEIFNGEVDSVTLPGTLGSFTILSQHAPIVSSLKAGTLAYVTKDGEEHVQDIHGGFVEMNGNKVSVCVD</sequence>
<dbReference type="EMBL" id="QRWP01000008">
    <property type="protein sequence ID" value="RGT32272.1"/>
    <property type="molecule type" value="Genomic_DNA"/>
</dbReference>
<keyword evidence="7 9" id="KW-0139">CF(1)</keyword>
<dbReference type="GeneID" id="61677116"/>
<evidence type="ECO:0000313" key="16">
    <source>
        <dbReference type="Proteomes" id="UP000196587"/>
    </source>
</evidence>
<evidence type="ECO:0000256" key="3">
    <source>
        <dbReference type="ARBA" id="ARBA00005712"/>
    </source>
</evidence>
<keyword evidence="8 9" id="KW-0066">ATP synthesis</keyword>
<dbReference type="EMBL" id="QRZG01000026">
    <property type="protein sequence ID" value="RGV51025.1"/>
    <property type="molecule type" value="Genomic_DNA"/>
</dbReference>
<dbReference type="GO" id="GO:0045259">
    <property type="term" value="C:proton-transporting ATP synthase complex"/>
    <property type="evidence" value="ECO:0007669"/>
    <property type="project" value="UniProtKB-KW"/>
</dbReference>
<evidence type="ECO:0000313" key="11">
    <source>
        <dbReference type="EMBL" id="OUO01184.1"/>
    </source>
</evidence>
<proteinExistence type="inferred from homology"/>
<keyword evidence="5 9" id="KW-0406">Ion transport</keyword>
<evidence type="ECO:0000256" key="8">
    <source>
        <dbReference type="ARBA" id="ARBA00023310"/>
    </source>
</evidence>
<evidence type="ECO:0000313" key="17">
    <source>
        <dbReference type="Proteomes" id="UP000284366"/>
    </source>
</evidence>
<dbReference type="EC" id="3.6.3.14" evidence="13"/>
<evidence type="ECO:0000313" key="18">
    <source>
        <dbReference type="Proteomes" id="UP000285159"/>
    </source>
</evidence>
<evidence type="ECO:0000256" key="5">
    <source>
        <dbReference type="ARBA" id="ARBA00023065"/>
    </source>
</evidence>
<protein>
    <submittedName>
        <fullName evidence="11">ATP synthase F1 subunit epsilon</fullName>
        <ecNumber evidence="13">3.6.3.14</ecNumber>
    </submittedName>
</protein>
<evidence type="ECO:0000313" key="12">
    <source>
        <dbReference type="EMBL" id="OUP36470.1"/>
    </source>
</evidence>